<reference evidence="2" key="1">
    <citation type="journal article" date="2023" name="Mol. Phylogenet. Evol.">
        <title>Genome-scale phylogeny and comparative genomics of the fungal order Sordariales.</title>
        <authorList>
            <person name="Hensen N."/>
            <person name="Bonometti L."/>
            <person name="Westerberg I."/>
            <person name="Brannstrom I.O."/>
            <person name="Guillou S."/>
            <person name="Cros-Aarteil S."/>
            <person name="Calhoun S."/>
            <person name="Haridas S."/>
            <person name="Kuo A."/>
            <person name="Mondo S."/>
            <person name="Pangilinan J."/>
            <person name="Riley R."/>
            <person name="LaButti K."/>
            <person name="Andreopoulos B."/>
            <person name="Lipzen A."/>
            <person name="Chen C."/>
            <person name="Yan M."/>
            <person name="Daum C."/>
            <person name="Ng V."/>
            <person name="Clum A."/>
            <person name="Steindorff A."/>
            <person name="Ohm R.A."/>
            <person name="Martin F."/>
            <person name="Silar P."/>
            <person name="Natvig D.O."/>
            <person name="Lalanne C."/>
            <person name="Gautier V."/>
            <person name="Ament-Velasquez S.L."/>
            <person name="Kruys A."/>
            <person name="Hutchinson M.I."/>
            <person name="Powell A.J."/>
            <person name="Barry K."/>
            <person name="Miller A.N."/>
            <person name="Grigoriev I.V."/>
            <person name="Debuchy R."/>
            <person name="Gladieux P."/>
            <person name="Hiltunen Thoren M."/>
            <person name="Johannesson H."/>
        </authorList>
    </citation>
    <scope>NUCLEOTIDE SEQUENCE</scope>
    <source>
        <strain evidence="2">CBS 626.80</strain>
    </source>
</reference>
<sequence>MDSLHFLIPLDIQTLHLHNWPHILSFLSIILILSLLTTILTNYRPPLPSNAPPLFQTSDWPILGSLRFFTDRYRFYNQGILASKTGNFSFYFGKHHLVGLSGVEARKAFFEKKELNMTKGYAVFLTVTPPTPEDSKPVKEMHYDLQDQ</sequence>
<gene>
    <name evidence="2" type="ORF">QBC32DRAFT_319786</name>
</gene>
<evidence type="ECO:0000313" key="3">
    <source>
        <dbReference type="Proteomes" id="UP001303222"/>
    </source>
</evidence>
<keyword evidence="1" id="KW-0472">Membrane</keyword>
<dbReference type="AlphaFoldDB" id="A0AAN6SBB1"/>
<evidence type="ECO:0000256" key="1">
    <source>
        <dbReference type="SAM" id="Phobius"/>
    </source>
</evidence>
<reference evidence="2" key="2">
    <citation type="submission" date="2023-06" db="EMBL/GenBank/DDBJ databases">
        <authorList>
            <consortium name="Lawrence Berkeley National Laboratory"/>
            <person name="Mondo S.J."/>
            <person name="Hensen N."/>
            <person name="Bonometti L."/>
            <person name="Westerberg I."/>
            <person name="Brannstrom I.O."/>
            <person name="Guillou S."/>
            <person name="Cros-Aarteil S."/>
            <person name="Calhoun S."/>
            <person name="Haridas S."/>
            <person name="Kuo A."/>
            <person name="Pangilinan J."/>
            <person name="Riley R."/>
            <person name="Labutti K."/>
            <person name="Andreopoulos B."/>
            <person name="Lipzen A."/>
            <person name="Chen C."/>
            <person name="Yanf M."/>
            <person name="Daum C."/>
            <person name="Ng V."/>
            <person name="Clum A."/>
            <person name="Steindorff A."/>
            <person name="Ohm R."/>
            <person name="Martin F."/>
            <person name="Silar P."/>
            <person name="Natvig D."/>
            <person name="Lalanne C."/>
            <person name="Gautier V."/>
            <person name="Ament-Velasquez S.L."/>
            <person name="Kruys A."/>
            <person name="Hutchinson M.I."/>
            <person name="Powell A.J."/>
            <person name="Barry K."/>
            <person name="Miller A.N."/>
            <person name="Grigoriev I.V."/>
            <person name="Debuchy R."/>
            <person name="Gladieux P."/>
            <person name="Thoren M.H."/>
            <person name="Johannesson H."/>
        </authorList>
    </citation>
    <scope>NUCLEOTIDE SEQUENCE</scope>
    <source>
        <strain evidence="2">CBS 626.80</strain>
    </source>
</reference>
<dbReference type="Proteomes" id="UP001303222">
    <property type="component" value="Unassembled WGS sequence"/>
</dbReference>
<name>A0AAN6SBB1_9PEZI</name>
<organism evidence="2 3">
    <name type="scientific">Pseudoneurospora amorphoporcata</name>
    <dbReference type="NCBI Taxonomy" id="241081"/>
    <lineage>
        <taxon>Eukaryota</taxon>
        <taxon>Fungi</taxon>
        <taxon>Dikarya</taxon>
        <taxon>Ascomycota</taxon>
        <taxon>Pezizomycotina</taxon>
        <taxon>Sordariomycetes</taxon>
        <taxon>Sordariomycetidae</taxon>
        <taxon>Sordariales</taxon>
        <taxon>Sordariaceae</taxon>
        <taxon>Pseudoneurospora</taxon>
    </lineage>
</organism>
<feature type="non-terminal residue" evidence="2">
    <location>
        <position position="148"/>
    </location>
</feature>
<comment type="caution">
    <text evidence="2">The sequence shown here is derived from an EMBL/GenBank/DDBJ whole genome shotgun (WGS) entry which is preliminary data.</text>
</comment>
<proteinExistence type="predicted"/>
<keyword evidence="3" id="KW-1185">Reference proteome</keyword>
<evidence type="ECO:0000313" key="2">
    <source>
        <dbReference type="EMBL" id="KAK3946656.1"/>
    </source>
</evidence>
<feature type="transmembrane region" description="Helical" evidence="1">
    <location>
        <begin position="20"/>
        <end position="40"/>
    </location>
</feature>
<accession>A0AAN6SBB1</accession>
<dbReference type="EMBL" id="MU859594">
    <property type="protein sequence ID" value="KAK3946656.1"/>
    <property type="molecule type" value="Genomic_DNA"/>
</dbReference>
<keyword evidence="1" id="KW-1133">Transmembrane helix</keyword>
<keyword evidence="1" id="KW-0812">Transmembrane</keyword>
<evidence type="ECO:0008006" key="4">
    <source>
        <dbReference type="Google" id="ProtNLM"/>
    </source>
</evidence>
<protein>
    <recommendedName>
        <fullName evidence="4">Cytochrome P450</fullName>
    </recommendedName>
</protein>